<accession>A0A2S7T5N8</accession>
<feature type="transmembrane region" description="Helical" evidence="1">
    <location>
        <begin position="170"/>
        <end position="189"/>
    </location>
</feature>
<feature type="transmembrane region" description="Helical" evidence="1">
    <location>
        <begin position="12"/>
        <end position="29"/>
    </location>
</feature>
<evidence type="ECO:0008006" key="4">
    <source>
        <dbReference type="Google" id="ProtNLM"/>
    </source>
</evidence>
<gene>
    <name evidence="2" type="ORF">BST99_05395</name>
</gene>
<keyword evidence="1" id="KW-0472">Membrane</keyword>
<feature type="transmembrane region" description="Helical" evidence="1">
    <location>
        <begin position="61"/>
        <end position="78"/>
    </location>
</feature>
<keyword evidence="3" id="KW-1185">Reference proteome</keyword>
<protein>
    <recommendedName>
        <fullName evidence="4">O-antigen polymerase</fullName>
    </recommendedName>
</protein>
<dbReference type="EMBL" id="MQVX01000001">
    <property type="protein sequence ID" value="PQJ15239.1"/>
    <property type="molecule type" value="Genomic_DNA"/>
</dbReference>
<feature type="transmembrane region" description="Helical" evidence="1">
    <location>
        <begin position="137"/>
        <end position="158"/>
    </location>
</feature>
<evidence type="ECO:0000256" key="1">
    <source>
        <dbReference type="SAM" id="Phobius"/>
    </source>
</evidence>
<sequence length="225" mass="26293">MLYKVKLTKAFRFFMILAFIVTLLCVFRLGNRTQLVLIVLNTLISILFIIPVQTKISNLQLIIRLIILGSIILVFFPVDLEADYLTVLNSRLEQNDNTATAGGRTIRWEKSLELMIEQPFGWEKEAIGYSHNIWLDAARYGGVLMFFYLIFITLRFLSKTLNTIKHSKHNLVQLQLLLFTFVTFVIFFVEPILEGLFHIFNFYCLLQGVINHYHIQIHKGRDFET</sequence>
<dbReference type="AlphaFoldDB" id="A0A2S7T5N8"/>
<name>A0A2S7T5N8_9FLAO</name>
<organism evidence="2 3">
    <name type="scientific">Aureicoccus marinus</name>
    <dbReference type="NCBI Taxonomy" id="754435"/>
    <lineage>
        <taxon>Bacteria</taxon>
        <taxon>Pseudomonadati</taxon>
        <taxon>Bacteroidota</taxon>
        <taxon>Flavobacteriia</taxon>
        <taxon>Flavobacteriales</taxon>
        <taxon>Flavobacteriaceae</taxon>
        <taxon>Aureicoccus</taxon>
    </lineage>
</organism>
<evidence type="ECO:0000313" key="3">
    <source>
        <dbReference type="Proteomes" id="UP000239366"/>
    </source>
</evidence>
<feature type="transmembrane region" description="Helical" evidence="1">
    <location>
        <begin position="35"/>
        <end position="54"/>
    </location>
</feature>
<dbReference type="Proteomes" id="UP000239366">
    <property type="component" value="Unassembled WGS sequence"/>
</dbReference>
<evidence type="ECO:0000313" key="2">
    <source>
        <dbReference type="EMBL" id="PQJ15239.1"/>
    </source>
</evidence>
<proteinExistence type="predicted"/>
<keyword evidence="1" id="KW-0812">Transmembrane</keyword>
<keyword evidence="1" id="KW-1133">Transmembrane helix</keyword>
<comment type="caution">
    <text evidence="2">The sequence shown here is derived from an EMBL/GenBank/DDBJ whole genome shotgun (WGS) entry which is preliminary data.</text>
</comment>
<reference evidence="3" key="1">
    <citation type="submission" date="2016-11" db="EMBL/GenBank/DDBJ databases">
        <title>Trade-off between light-utilization and light-protection in marine flavobacteria.</title>
        <authorList>
            <person name="Kumagai Y."/>
            <person name="Yoshizawa S."/>
            <person name="Kogure K."/>
        </authorList>
    </citation>
    <scope>NUCLEOTIDE SEQUENCE [LARGE SCALE GENOMIC DNA]</scope>
    <source>
        <strain evidence="3">SG-18</strain>
    </source>
</reference>